<feature type="domain" description="HTH lacI-type" evidence="4">
    <location>
        <begin position="13"/>
        <end position="68"/>
    </location>
</feature>
<evidence type="ECO:0000313" key="7">
    <source>
        <dbReference type="Proteomes" id="UP001296943"/>
    </source>
</evidence>
<keyword evidence="2" id="KW-0238">DNA-binding</keyword>
<feature type="domain" description="HTH cro/C1-type" evidence="5">
    <location>
        <begin position="9"/>
        <end position="36"/>
    </location>
</feature>
<keyword evidence="3" id="KW-0804">Transcription</keyword>
<dbReference type="Pfam" id="PF13377">
    <property type="entry name" value="Peripla_BP_3"/>
    <property type="match status" value="1"/>
</dbReference>
<dbReference type="PROSITE" id="PS50943">
    <property type="entry name" value="HTH_CROC1"/>
    <property type="match status" value="1"/>
</dbReference>
<dbReference type="SMART" id="SM00354">
    <property type="entry name" value="HTH_LACI"/>
    <property type="match status" value="1"/>
</dbReference>
<keyword evidence="7" id="KW-1185">Reference proteome</keyword>
<gene>
    <name evidence="6" type="ORF">JOC48_004144</name>
</gene>
<evidence type="ECO:0000259" key="5">
    <source>
        <dbReference type="PROSITE" id="PS50943"/>
    </source>
</evidence>
<dbReference type="Gene3D" id="1.10.260.40">
    <property type="entry name" value="lambda repressor-like DNA-binding domains"/>
    <property type="match status" value="1"/>
</dbReference>
<evidence type="ECO:0000256" key="1">
    <source>
        <dbReference type="ARBA" id="ARBA00023015"/>
    </source>
</evidence>
<evidence type="ECO:0000259" key="4">
    <source>
        <dbReference type="PROSITE" id="PS50932"/>
    </source>
</evidence>
<dbReference type="SUPFAM" id="SSF53822">
    <property type="entry name" value="Periplasmic binding protein-like I"/>
    <property type="match status" value="1"/>
</dbReference>
<dbReference type="Gene3D" id="3.40.50.2300">
    <property type="match status" value="2"/>
</dbReference>
<dbReference type="InterPro" id="IPR028082">
    <property type="entry name" value="Peripla_BP_I"/>
</dbReference>
<dbReference type="PROSITE" id="PS50932">
    <property type="entry name" value="HTH_LACI_2"/>
    <property type="match status" value="1"/>
</dbReference>
<proteinExistence type="predicted"/>
<evidence type="ECO:0000313" key="6">
    <source>
        <dbReference type="EMBL" id="MBM7573580.1"/>
    </source>
</evidence>
<dbReference type="InterPro" id="IPR000843">
    <property type="entry name" value="HTH_LacI"/>
</dbReference>
<dbReference type="InterPro" id="IPR010982">
    <property type="entry name" value="Lambda_DNA-bd_dom_sf"/>
</dbReference>
<evidence type="ECO:0000256" key="2">
    <source>
        <dbReference type="ARBA" id="ARBA00023125"/>
    </source>
</evidence>
<dbReference type="Pfam" id="PF00356">
    <property type="entry name" value="LacI"/>
    <property type="match status" value="1"/>
</dbReference>
<keyword evidence="1" id="KW-0805">Transcription regulation</keyword>
<dbReference type="InterPro" id="IPR001387">
    <property type="entry name" value="Cro/C1-type_HTH"/>
</dbReference>
<organism evidence="6 7">
    <name type="scientific">Aquibacillus albus</name>
    <dbReference type="NCBI Taxonomy" id="1168171"/>
    <lineage>
        <taxon>Bacteria</taxon>
        <taxon>Bacillati</taxon>
        <taxon>Bacillota</taxon>
        <taxon>Bacilli</taxon>
        <taxon>Bacillales</taxon>
        <taxon>Bacillaceae</taxon>
        <taxon>Aquibacillus</taxon>
    </lineage>
</organism>
<dbReference type="Proteomes" id="UP001296943">
    <property type="component" value="Unassembled WGS sequence"/>
</dbReference>
<sequence>MLIRKGLSEMKRVTMADVAEKANVSKSTVSQYLNNRFDYMSKQTRDRIKIAIEELGYQPNFVARSLKQKSTSTIGVIVANILHTFSTQVLRAIEDYFNEHGFHAIVCNSYNDPVKELRYLEMLRAKQVDGLIVVPTGGNLDVYQRMIDEQFPLVFMDRIVEELRVDSILLDNEAASFIAVQHLKEKGYYRLGILTSSLKGNITPRIERVKSFRKALQMFNLPIYEDFIQGYEQNEYQFRLKELLSLPQPPEALLAGNDFSLMEILQFVKDHRIVIPEQLAVISVDEVSFADIYSPGLTTINQPTFEMGTQAAEMLWKKIKKEHNQSTNIIHRFKPELVVRDSC</sequence>
<accession>A0ABS2N612</accession>
<evidence type="ECO:0000256" key="3">
    <source>
        <dbReference type="ARBA" id="ARBA00023163"/>
    </source>
</evidence>
<comment type="caution">
    <text evidence="6">The sequence shown here is derived from an EMBL/GenBank/DDBJ whole genome shotgun (WGS) entry which is preliminary data.</text>
</comment>
<dbReference type="InterPro" id="IPR046335">
    <property type="entry name" value="LacI/GalR-like_sensor"/>
</dbReference>
<reference evidence="6 7" key="1">
    <citation type="submission" date="2021-01" db="EMBL/GenBank/DDBJ databases">
        <title>Genomic Encyclopedia of Type Strains, Phase IV (KMG-IV): sequencing the most valuable type-strain genomes for metagenomic binning, comparative biology and taxonomic classification.</title>
        <authorList>
            <person name="Goeker M."/>
        </authorList>
    </citation>
    <scope>NUCLEOTIDE SEQUENCE [LARGE SCALE GENOMIC DNA]</scope>
    <source>
        <strain evidence="6 7">DSM 23711</strain>
    </source>
</reference>
<dbReference type="SUPFAM" id="SSF47413">
    <property type="entry name" value="lambda repressor-like DNA-binding domains"/>
    <property type="match status" value="1"/>
</dbReference>
<protein>
    <submittedName>
        <fullName evidence="6">LacI family kdg operon repressor</fullName>
    </submittedName>
</protein>
<dbReference type="CDD" id="cd19977">
    <property type="entry name" value="PBP1_EndR-like"/>
    <property type="match status" value="1"/>
</dbReference>
<dbReference type="PANTHER" id="PTHR30146:SF109">
    <property type="entry name" value="HTH-TYPE TRANSCRIPTIONAL REGULATOR GALS"/>
    <property type="match status" value="1"/>
</dbReference>
<dbReference type="PROSITE" id="PS00356">
    <property type="entry name" value="HTH_LACI_1"/>
    <property type="match status" value="1"/>
</dbReference>
<dbReference type="EMBL" id="JAFBDR010000038">
    <property type="protein sequence ID" value="MBM7573580.1"/>
    <property type="molecule type" value="Genomic_DNA"/>
</dbReference>
<dbReference type="CDD" id="cd01392">
    <property type="entry name" value="HTH_LacI"/>
    <property type="match status" value="1"/>
</dbReference>
<name>A0ABS2N612_9BACI</name>
<dbReference type="PANTHER" id="PTHR30146">
    <property type="entry name" value="LACI-RELATED TRANSCRIPTIONAL REPRESSOR"/>
    <property type="match status" value="1"/>
</dbReference>